<comment type="caution">
    <text evidence="1">The sequence shown here is derived from an EMBL/GenBank/DDBJ whole genome shotgun (WGS) entry which is preliminary data.</text>
</comment>
<evidence type="ECO:0000313" key="1">
    <source>
        <dbReference type="EMBL" id="KAH3823605.1"/>
    </source>
</evidence>
<gene>
    <name evidence="1" type="ORF">DPMN_125414</name>
</gene>
<name>A0A9D4GXR6_DREPO</name>
<reference evidence="1" key="2">
    <citation type="submission" date="2020-11" db="EMBL/GenBank/DDBJ databases">
        <authorList>
            <person name="McCartney M.A."/>
            <person name="Auch B."/>
            <person name="Kono T."/>
            <person name="Mallez S."/>
            <person name="Becker A."/>
            <person name="Gohl D.M."/>
            <person name="Silverstein K.A.T."/>
            <person name="Koren S."/>
            <person name="Bechman K.B."/>
            <person name="Herman A."/>
            <person name="Abrahante J.E."/>
            <person name="Garbe J."/>
        </authorList>
    </citation>
    <scope>NUCLEOTIDE SEQUENCE</scope>
    <source>
        <strain evidence="1">Duluth1</strain>
        <tissue evidence="1">Whole animal</tissue>
    </source>
</reference>
<keyword evidence="2" id="KW-1185">Reference proteome</keyword>
<reference evidence="1" key="1">
    <citation type="journal article" date="2019" name="bioRxiv">
        <title>The Genome of the Zebra Mussel, Dreissena polymorpha: A Resource for Invasive Species Research.</title>
        <authorList>
            <person name="McCartney M.A."/>
            <person name="Auch B."/>
            <person name="Kono T."/>
            <person name="Mallez S."/>
            <person name="Zhang Y."/>
            <person name="Obille A."/>
            <person name="Becker A."/>
            <person name="Abrahante J.E."/>
            <person name="Garbe J."/>
            <person name="Badalamenti J.P."/>
            <person name="Herman A."/>
            <person name="Mangelson H."/>
            <person name="Liachko I."/>
            <person name="Sullivan S."/>
            <person name="Sone E.D."/>
            <person name="Koren S."/>
            <person name="Silverstein K.A.T."/>
            <person name="Beckman K.B."/>
            <person name="Gohl D.M."/>
        </authorList>
    </citation>
    <scope>NUCLEOTIDE SEQUENCE</scope>
    <source>
        <strain evidence="1">Duluth1</strain>
        <tissue evidence="1">Whole animal</tissue>
    </source>
</reference>
<evidence type="ECO:0000313" key="2">
    <source>
        <dbReference type="Proteomes" id="UP000828390"/>
    </source>
</evidence>
<accession>A0A9D4GXR6</accession>
<organism evidence="1 2">
    <name type="scientific">Dreissena polymorpha</name>
    <name type="common">Zebra mussel</name>
    <name type="synonym">Mytilus polymorpha</name>
    <dbReference type="NCBI Taxonomy" id="45954"/>
    <lineage>
        <taxon>Eukaryota</taxon>
        <taxon>Metazoa</taxon>
        <taxon>Spiralia</taxon>
        <taxon>Lophotrochozoa</taxon>
        <taxon>Mollusca</taxon>
        <taxon>Bivalvia</taxon>
        <taxon>Autobranchia</taxon>
        <taxon>Heteroconchia</taxon>
        <taxon>Euheterodonta</taxon>
        <taxon>Imparidentia</taxon>
        <taxon>Neoheterodontei</taxon>
        <taxon>Myida</taxon>
        <taxon>Dreissenoidea</taxon>
        <taxon>Dreissenidae</taxon>
        <taxon>Dreissena</taxon>
    </lineage>
</organism>
<dbReference type="Proteomes" id="UP000828390">
    <property type="component" value="Unassembled WGS sequence"/>
</dbReference>
<dbReference type="AlphaFoldDB" id="A0A9D4GXR6"/>
<sequence length="126" mass="14088">MPYAASHTVLSYDDAGCGIVRSPVRITSRSLEFSRQRIYPNVCPRRNVTNGMGICKGNKQMSRHCIPRRVLTDGIYTQNPEPVTRRLPELVAVFEPCGVSERVSLLQSKPKLNCLSSVSLSVRKKL</sequence>
<protein>
    <submittedName>
        <fullName evidence="1">Uncharacterized protein</fullName>
    </submittedName>
</protein>
<dbReference type="EMBL" id="JAIWYP010000005">
    <property type="protein sequence ID" value="KAH3823605.1"/>
    <property type="molecule type" value="Genomic_DNA"/>
</dbReference>
<proteinExistence type="predicted"/>